<protein>
    <submittedName>
        <fullName evidence="1">Uncharacterized protein</fullName>
    </submittedName>
</protein>
<evidence type="ECO:0000313" key="1">
    <source>
        <dbReference type="EMBL" id="GCL64826.1"/>
    </source>
</evidence>
<dbReference type="Gene3D" id="3.10.450.610">
    <property type="match status" value="1"/>
</dbReference>
<name>A0A480AVA3_9BURK</name>
<dbReference type="EMBL" id="BJCL01000011">
    <property type="protein sequence ID" value="GCL64826.1"/>
    <property type="molecule type" value="Genomic_DNA"/>
</dbReference>
<comment type="caution">
    <text evidence="1">The sequence shown here is derived from an EMBL/GenBank/DDBJ whole genome shotgun (WGS) entry which is preliminary data.</text>
</comment>
<dbReference type="Proteomes" id="UP000301751">
    <property type="component" value="Unassembled WGS sequence"/>
</dbReference>
<keyword evidence="2" id="KW-1185">Reference proteome</keyword>
<accession>A0A480AVA3</accession>
<organism evidence="1 2">
    <name type="scientific">Pseudaquabacterium pictum</name>
    <dbReference type="NCBI Taxonomy" id="2315236"/>
    <lineage>
        <taxon>Bacteria</taxon>
        <taxon>Pseudomonadati</taxon>
        <taxon>Pseudomonadota</taxon>
        <taxon>Betaproteobacteria</taxon>
        <taxon>Burkholderiales</taxon>
        <taxon>Sphaerotilaceae</taxon>
        <taxon>Pseudaquabacterium</taxon>
    </lineage>
</organism>
<dbReference type="AlphaFoldDB" id="A0A480AVA3"/>
<proteinExistence type="predicted"/>
<evidence type="ECO:0000313" key="2">
    <source>
        <dbReference type="Proteomes" id="UP000301751"/>
    </source>
</evidence>
<reference evidence="2" key="1">
    <citation type="submission" date="2019-03" db="EMBL/GenBank/DDBJ databases">
        <title>Aquabacterium pictum sp.nov., the first bacteriochlorophyll a-containing freshwater bacterium in the genus Aquabacterium of the class Betaproteobacteria.</title>
        <authorList>
            <person name="Hirose S."/>
            <person name="Tank M."/>
            <person name="Hara E."/>
            <person name="Tamaki H."/>
            <person name="Takaichi S."/>
            <person name="Haruta S."/>
            <person name="Hanada S."/>
        </authorList>
    </citation>
    <scope>NUCLEOTIDE SEQUENCE [LARGE SCALE GENOMIC DNA]</scope>
    <source>
        <strain evidence="2">W35</strain>
    </source>
</reference>
<gene>
    <name evidence="1" type="ORF">AQPW35_39070</name>
</gene>
<sequence length="117" mass="12455">MWQVGRPVPLQLQHLGTQVTSGGDGHCRSVGQTIWAWHGDEGDVGMAWDWVQLTCGVVAMADPMAVVTNLRLVGEEGSVLTAYESARHFNAIVHGLPWQQAVEQALGGPGQPVAMAA</sequence>